<keyword evidence="1" id="KW-0472">Membrane</keyword>
<dbReference type="InterPro" id="IPR011044">
    <property type="entry name" value="Quino_amine_DH_bsu"/>
</dbReference>
<evidence type="ECO:0000313" key="3">
    <source>
        <dbReference type="EMBL" id="RFA99200.1"/>
    </source>
</evidence>
<organism evidence="3 4">
    <name type="scientific">Pyrobaculum aerophilum</name>
    <dbReference type="NCBI Taxonomy" id="13773"/>
    <lineage>
        <taxon>Archaea</taxon>
        <taxon>Thermoproteota</taxon>
        <taxon>Thermoprotei</taxon>
        <taxon>Thermoproteales</taxon>
        <taxon>Thermoproteaceae</taxon>
        <taxon>Pyrobaculum</taxon>
    </lineage>
</organism>
<protein>
    <submittedName>
        <fullName evidence="3">Uncharacterized protein</fullName>
    </submittedName>
</protein>
<dbReference type="Proteomes" id="UP000257123">
    <property type="component" value="Unassembled WGS sequence"/>
</dbReference>
<sequence>MLNWRAVLLAALLGVSIWGFGVVEMRLEFITVFSDSILVDVCTDGSRLYVVEITPLASVVHVHSFVGDRLGEVFVNETVYACAADGNRLVLVTAERAYVYNKTLKIEKIVDLPKIGGWYLDFRNEIYVDKDSRYLYIAWRDGDGAVFQIRRISDLALVYAARFSDNVWWVKATPSGVIISHGTTITVVTENTVKNYNFNFYFIEYSIPLIYYLKNKLYILNGSTLVIISDNKTREVELGGFPWWITSDGEGSILVLMSYDGRNKLLLLDSEGRQVGNFTFYVIPRNRYYVDVYTNNTHLILMYKDVSDYKTIYVVVVRKGLYRPARLTVCYLSITSLLSLVLHIFINNQELYNEKKPCLYFDGMVPGRYDITVVNTYALFAIFETIRSEATLFLPPGGDATVVLSDMETGVMIGAAAFLLMRRLGLV</sequence>
<evidence type="ECO:0000313" key="4">
    <source>
        <dbReference type="Proteomes" id="UP000256877"/>
    </source>
</evidence>
<feature type="transmembrane region" description="Helical" evidence="1">
    <location>
        <begin position="6"/>
        <end position="23"/>
    </location>
</feature>
<accession>A0A371R595</accession>
<evidence type="ECO:0000256" key="1">
    <source>
        <dbReference type="SAM" id="Phobius"/>
    </source>
</evidence>
<evidence type="ECO:0000313" key="2">
    <source>
        <dbReference type="EMBL" id="RFA94597.1"/>
    </source>
</evidence>
<gene>
    <name evidence="2" type="ORF">CGL51_09780</name>
    <name evidence="3" type="ORF">CGL52_05065</name>
</gene>
<proteinExistence type="predicted"/>
<dbReference type="RefSeq" id="WP_116421595.1">
    <property type="nucleotide sequence ID" value="NZ_NMUE01000034.1"/>
</dbReference>
<dbReference type="EMBL" id="NMUE01000034">
    <property type="protein sequence ID" value="RFA94597.1"/>
    <property type="molecule type" value="Genomic_DNA"/>
</dbReference>
<evidence type="ECO:0000313" key="5">
    <source>
        <dbReference type="Proteomes" id="UP000257123"/>
    </source>
</evidence>
<dbReference type="Proteomes" id="UP000256877">
    <property type="component" value="Unassembled WGS sequence"/>
</dbReference>
<dbReference type="EMBL" id="NMUF01000009">
    <property type="protein sequence ID" value="RFA99200.1"/>
    <property type="molecule type" value="Genomic_DNA"/>
</dbReference>
<name>A0A371R595_9CREN</name>
<dbReference type="AlphaFoldDB" id="A0A371R595"/>
<keyword evidence="1" id="KW-0812">Transmembrane</keyword>
<reference evidence="4 5" key="1">
    <citation type="submission" date="2017-07" db="EMBL/GenBank/DDBJ databases">
        <title>Draft genome sequence of aerobic hyperthermophilic archaea, Pyrobaculum aerophilum YKB31 and YKB32.</title>
        <authorList>
            <person name="Mochizuki T."/>
            <person name="Berliner A.J."/>
            <person name="Yoshida-Takashima Y."/>
            <person name="Takaki Y."/>
            <person name="Nunoura T."/>
            <person name="Takai K."/>
        </authorList>
    </citation>
    <scope>NUCLEOTIDE SEQUENCE [LARGE SCALE GENOMIC DNA]</scope>
    <source>
        <strain evidence="2 5">YKB31</strain>
        <strain evidence="3 4">YKB32</strain>
    </source>
</reference>
<dbReference type="SUPFAM" id="SSF50969">
    <property type="entry name" value="YVTN repeat-like/Quinoprotein amine dehydrogenase"/>
    <property type="match status" value="1"/>
</dbReference>
<keyword evidence="1" id="KW-1133">Transmembrane helix</keyword>
<comment type="caution">
    <text evidence="3">The sequence shown here is derived from an EMBL/GenBank/DDBJ whole genome shotgun (WGS) entry which is preliminary data.</text>
</comment>